<accession>A0AAE1V381</accession>
<dbReference type="AlphaFoldDB" id="A0AAE1V381"/>
<sequence length="164" mass="18426">MVVRGKERERELTVIAVYHVNITFIYYDAKNANNNYVDNAISIAVSKLGSIDDRPADLILPISANGNSGLWFQIESESELNDEFWYSNPPDSYIQMNNLNTRRGHVAYREVLLKMDENLVSFVPFPVVSTGGINPLFWEPVVSIGAFDLPSYDIDLTPFFGASA</sequence>
<dbReference type="InterPro" id="IPR021102">
    <property type="entry name" value="PNGase_A"/>
</dbReference>
<dbReference type="InterPro" id="IPR056948">
    <property type="entry name" value="PNGaseA_N"/>
</dbReference>
<dbReference type="Proteomes" id="UP001291623">
    <property type="component" value="Unassembled WGS sequence"/>
</dbReference>
<dbReference type="EMBL" id="JAVYJV010000017">
    <property type="protein sequence ID" value="KAK4348671.1"/>
    <property type="molecule type" value="Genomic_DNA"/>
</dbReference>
<dbReference type="PANTHER" id="PTHR31104">
    <property type="entry name" value="PEPTIDE-N4-(N-ACETYL-BETA-GLUCOSAMINYL)ASPARAGINE AMIDASE A PROTEIN"/>
    <property type="match status" value="1"/>
</dbReference>
<comment type="caution">
    <text evidence="2">The sequence shown here is derived from an EMBL/GenBank/DDBJ whole genome shotgun (WGS) entry which is preliminary data.</text>
</comment>
<organism evidence="2 3">
    <name type="scientific">Anisodus tanguticus</name>
    <dbReference type="NCBI Taxonomy" id="243964"/>
    <lineage>
        <taxon>Eukaryota</taxon>
        <taxon>Viridiplantae</taxon>
        <taxon>Streptophyta</taxon>
        <taxon>Embryophyta</taxon>
        <taxon>Tracheophyta</taxon>
        <taxon>Spermatophyta</taxon>
        <taxon>Magnoliopsida</taxon>
        <taxon>eudicotyledons</taxon>
        <taxon>Gunneridae</taxon>
        <taxon>Pentapetalae</taxon>
        <taxon>asterids</taxon>
        <taxon>lamiids</taxon>
        <taxon>Solanales</taxon>
        <taxon>Solanaceae</taxon>
        <taxon>Solanoideae</taxon>
        <taxon>Hyoscyameae</taxon>
        <taxon>Anisodus</taxon>
    </lineage>
</organism>
<gene>
    <name evidence="2" type="ORF">RND71_031426</name>
</gene>
<proteinExistence type="predicted"/>
<reference evidence="2" key="1">
    <citation type="submission" date="2023-12" db="EMBL/GenBank/DDBJ databases">
        <title>Genome assembly of Anisodus tanguticus.</title>
        <authorList>
            <person name="Wang Y.-J."/>
        </authorList>
    </citation>
    <scope>NUCLEOTIDE SEQUENCE</scope>
    <source>
        <strain evidence="2">KB-2021</strain>
        <tissue evidence="2">Leaf</tissue>
    </source>
</reference>
<keyword evidence="3" id="KW-1185">Reference proteome</keyword>
<protein>
    <recommendedName>
        <fullName evidence="1">Peptide N-acetyl-beta-D-glucosaminyl asparaginase amidase A N-terminal domain-containing protein</fullName>
    </recommendedName>
</protein>
<dbReference type="Pfam" id="PF12222">
    <property type="entry name" value="PNGaseA"/>
    <property type="match status" value="1"/>
</dbReference>
<feature type="domain" description="Peptide N-acetyl-beta-D-glucosaminyl asparaginase amidase A N-terminal" evidence="1">
    <location>
        <begin position="16"/>
        <end position="160"/>
    </location>
</feature>
<evidence type="ECO:0000313" key="3">
    <source>
        <dbReference type="Proteomes" id="UP001291623"/>
    </source>
</evidence>
<name>A0AAE1V381_9SOLA</name>
<evidence type="ECO:0000259" key="1">
    <source>
        <dbReference type="Pfam" id="PF12222"/>
    </source>
</evidence>
<evidence type="ECO:0000313" key="2">
    <source>
        <dbReference type="EMBL" id="KAK4348671.1"/>
    </source>
</evidence>